<dbReference type="STRING" id="62062.ENSHHUP00000014335"/>
<dbReference type="GO" id="GO:0007605">
    <property type="term" value="P:sensory perception of sound"/>
    <property type="evidence" value="ECO:0007669"/>
    <property type="project" value="TreeGrafter"/>
</dbReference>
<accession>A0A4W5KVI3</accession>
<proteinExistence type="predicted"/>
<dbReference type="GO" id="GO:0001965">
    <property type="term" value="F:G-protein alpha-subunit binding"/>
    <property type="evidence" value="ECO:0007669"/>
    <property type="project" value="TreeGrafter"/>
</dbReference>
<evidence type="ECO:0000313" key="6">
    <source>
        <dbReference type="Ensembl" id="ENSHHUP00000014335.1"/>
    </source>
</evidence>
<keyword evidence="3" id="KW-0106">Calcium</keyword>
<evidence type="ECO:0000256" key="2">
    <source>
        <dbReference type="ARBA" id="ARBA00022737"/>
    </source>
</evidence>
<feature type="domain" description="Calx-beta" evidence="5">
    <location>
        <begin position="55"/>
        <end position="143"/>
    </location>
</feature>
<dbReference type="GO" id="GO:0016020">
    <property type="term" value="C:membrane"/>
    <property type="evidence" value="ECO:0007669"/>
    <property type="project" value="InterPro"/>
</dbReference>
<organism evidence="6 7">
    <name type="scientific">Hucho hucho</name>
    <name type="common">huchen</name>
    <dbReference type="NCBI Taxonomy" id="62062"/>
    <lineage>
        <taxon>Eukaryota</taxon>
        <taxon>Metazoa</taxon>
        <taxon>Chordata</taxon>
        <taxon>Craniata</taxon>
        <taxon>Vertebrata</taxon>
        <taxon>Euteleostomi</taxon>
        <taxon>Actinopterygii</taxon>
        <taxon>Neopterygii</taxon>
        <taxon>Teleostei</taxon>
        <taxon>Protacanthopterygii</taxon>
        <taxon>Salmoniformes</taxon>
        <taxon>Salmonidae</taxon>
        <taxon>Salmoninae</taxon>
        <taxon>Hucho</taxon>
    </lineage>
</organism>
<dbReference type="InterPro" id="IPR003644">
    <property type="entry name" value="Calx_beta"/>
</dbReference>
<dbReference type="Proteomes" id="UP000314982">
    <property type="component" value="Unassembled WGS sequence"/>
</dbReference>
<dbReference type="GeneTree" id="ENSGT00940000154880"/>
<keyword evidence="2" id="KW-0677">Repeat</keyword>
<protein>
    <recommendedName>
        <fullName evidence="5">Calx-beta domain-containing protein</fullName>
    </recommendedName>
</protein>
<dbReference type="GO" id="GO:0007601">
    <property type="term" value="P:visual perception"/>
    <property type="evidence" value="ECO:0007669"/>
    <property type="project" value="TreeGrafter"/>
</dbReference>
<evidence type="ECO:0000256" key="1">
    <source>
        <dbReference type="ARBA" id="ARBA00022729"/>
    </source>
</evidence>
<dbReference type="Pfam" id="PF03160">
    <property type="entry name" value="Calx-beta"/>
    <property type="match status" value="1"/>
</dbReference>
<dbReference type="Ensembl" id="ENSHHUT00000014818.1">
    <property type="protein sequence ID" value="ENSHHUP00000014335.1"/>
    <property type="gene ID" value="ENSHHUG00000008880.1"/>
</dbReference>
<feature type="compositionally biased region" description="Polar residues" evidence="4">
    <location>
        <begin position="146"/>
        <end position="165"/>
    </location>
</feature>
<dbReference type="GO" id="GO:0010855">
    <property type="term" value="F:adenylate cyclase inhibitor activity"/>
    <property type="evidence" value="ECO:0007669"/>
    <property type="project" value="TreeGrafter"/>
</dbReference>
<dbReference type="GO" id="GO:0005737">
    <property type="term" value="C:cytoplasm"/>
    <property type="evidence" value="ECO:0007669"/>
    <property type="project" value="TreeGrafter"/>
</dbReference>
<sequence length="192" mass="20509">MSCQSLSSNESLFTILMCDVTIWFKMSHCLVGLGSIMNNQALCLSSLSFLYGQTSEEGSTISCVIERTRGVLDHVYVNYTVTQLNSDSQGPAHQDFANASGSVLFLPGQRSEVLNLLVLNDDTPEFAESFQVTLVSAESGDGKPGSTPTSGASINPDNSATSVTVMASDHPYGAGRETHKHTPLCHPSRTSN</sequence>
<dbReference type="GO" id="GO:0071277">
    <property type="term" value="P:cellular response to calcium ion"/>
    <property type="evidence" value="ECO:0007669"/>
    <property type="project" value="TreeGrafter"/>
</dbReference>
<reference evidence="7" key="1">
    <citation type="submission" date="2018-06" db="EMBL/GenBank/DDBJ databases">
        <title>Genome assembly of Danube salmon.</title>
        <authorList>
            <person name="Macqueen D.J."/>
            <person name="Gundappa M.K."/>
        </authorList>
    </citation>
    <scope>NUCLEOTIDE SEQUENCE [LARGE SCALE GENOMIC DNA]</scope>
</reference>
<keyword evidence="7" id="KW-1185">Reference proteome</keyword>
<dbReference type="InterPro" id="IPR026919">
    <property type="entry name" value="ADGRV1"/>
</dbReference>
<evidence type="ECO:0000313" key="7">
    <source>
        <dbReference type="Proteomes" id="UP000314982"/>
    </source>
</evidence>
<evidence type="ECO:0000256" key="3">
    <source>
        <dbReference type="ARBA" id="ARBA00022837"/>
    </source>
</evidence>
<dbReference type="SUPFAM" id="SSF141072">
    <property type="entry name" value="CalX-like"/>
    <property type="match status" value="1"/>
</dbReference>
<keyword evidence="1" id="KW-0732">Signal</keyword>
<dbReference type="Gene3D" id="2.60.40.2030">
    <property type="match status" value="1"/>
</dbReference>
<dbReference type="AlphaFoldDB" id="A0A4W5KVI3"/>
<feature type="region of interest" description="Disordered" evidence="4">
    <location>
        <begin position="137"/>
        <end position="192"/>
    </location>
</feature>
<dbReference type="PANTHER" id="PTHR46682">
    <property type="entry name" value="ADHESION G-PROTEIN COUPLED RECEPTOR V1"/>
    <property type="match status" value="1"/>
</dbReference>
<dbReference type="FunFam" id="2.60.40.2030:FF:000009">
    <property type="entry name" value="adhesion G-protein coupled receptor V1"/>
    <property type="match status" value="1"/>
</dbReference>
<reference evidence="6" key="2">
    <citation type="submission" date="2025-08" db="UniProtKB">
        <authorList>
            <consortium name="Ensembl"/>
        </authorList>
    </citation>
    <scope>IDENTIFICATION</scope>
</reference>
<dbReference type="PANTHER" id="PTHR46682:SF1">
    <property type="entry name" value="ADHESION G-PROTEIN COUPLED RECEPTOR V1"/>
    <property type="match status" value="1"/>
</dbReference>
<dbReference type="InterPro" id="IPR038081">
    <property type="entry name" value="CalX-like_sf"/>
</dbReference>
<evidence type="ECO:0000259" key="5">
    <source>
        <dbReference type="Pfam" id="PF03160"/>
    </source>
</evidence>
<name>A0A4W5KVI3_9TELE</name>
<reference evidence="6" key="3">
    <citation type="submission" date="2025-09" db="UniProtKB">
        <authorList>
            <consortium name="Ensembl"/>
        </authorList>
    </citation>
    <scope>IDENTIFICATION</scope>
</reference>
<evidence type="ECO:0000256" key="4">
    <source>
        <dbReference type="SAM" id="MobiDB-lite"/>
    </source>
</evidence>
<dbReference type="GO" id="GO:0032420">
    <property type="term" value="C:stereocilium"/>
    <property type="evidence" value="ECO:0007669"/>
    <property type="project" value="TreeGrafter"/>
</dbReference>
<dbReference type="GO" id="GO:0004930">
    <property type="term" value="F:G protein-coupled receptor activity"/>
    <property type="evidence" value="ECO:0007669"/>
    <property type="project" value="InterPro"/>
</dbReference>